<proteinExistence type="predicted"/>
<dbReference type="Proteomes" id="UP001213681">
    <property type="component" value="Unassembled WGS sequence"/>
</dbReference>
<gene>
    <name evidence="1" type="ORF">N7458_011636</name>
</gene>
<protein>
    <submittedName>
        <fullName evidence="1">Uncharacterized protein</fullName>
    </submittedName>
</protein>
<dbReference type="GeneID" id="81605261"/>
<evidence type="ECO:0000313" key="2">
    <source>
        <dbReference type="Proteomes" id="UP001213681"/>
    </source>
</evidence>
<reference evidence="1" key="1">
    <citation type="submission" date="2022-12" db="EMBL/GenBank/DDBJ databases">
        <authorList>
            <person name="Petersen C."/>
        </authorList>
    </citation>
    <scope>NUCLEOTIDE SEQUENCE</scope>
    <source>
        <strain evidence="1">IBT 16125</strain>
    </source>
</reference>
<reference evidence="1" key="2">
    <citation type="journal article" date="2023" name="IMA Fungus">
        <title>Comparative genomic study of the Penicillium genus elucidates a diverse pangenome and 15 lateral gene transfer events.</title>
        <authorList>
            <person name="Petersen C."/>
            <person name="Sorensen T."/>
            <person name="Nielsen M.R."/>
            <person name="Sondergaard T.E."/>
            <person name="Sorensen J.L."/>
            <person name="Fitzpatrick D.A."/>
            <person name="Frisvad J.C."/>
            <person name="Nielsen K.L."/>
        </authorList>
    </citation>
    <scope>NUCLEOTIDE SEQUENCE</scope>
    <source>
        <strain evidence="1">IBT 16125</strain>
    </source>
</reference>
<comment type="caution">
    <text evidence="1">The sequence shown here is derived from an EMBL/GenBank/DDBJ whole genome shotgun (WGS) entry which is preliminary data.</text>
</comment>
<dbReference type="EMBL" id="JAPVEA010000009">
    <property type="protein sequence ID" value="KAJ5432480.1"/>
    <property type="molecule type" value="Genomic_DNA"/>
</dbReference>
<dbReference type="AlphaFoldDB" id="A0AAD6FXM1"/>
<accession>A0AAD6FXM1</accession>
<evidence type="ECO:0000313" key="1">
    <source>
        <dbReference type="EMBL" id="KAJ5432480.1"/>
    </source>
</evidence>
<organism evidence="1 2">
    <name type="scientific">Penicillium daleae</name>
    <dbReference type="NCBI Taxonomy" id="63821"/>
    <lineage>
        <taxon>Eukaryota</taxon>
        <taxon>Fungi</taxon>
        <taxon>Dikarya</taxon>
        <taxon>Ascomycota</taxon>
        <taxon>Pezizomycotina</taxon>
        <taxon>Eurotiomycetes</taxon>
        <taxon>Eurotiomycetidae</taxon>
        <taxon>Eurotiales</taxon>
        <taxon>Aspergillaceae</taxon>
        <taxon>Penicillium</taxon>
    </lineage>
</organism>
<dbReference type="RefSeq" id="XP_056759772.1">
    <property type="nucleotide sequence ID" value="XM_056915018.1"/>
</dbReference>
<sequence>MTQNKDKVCDAKNASEMKNEDNGLYDGGLSDHMLFDDGICGGVAPYYCNVDAMDKQKWHCADKNGGNGATCTGVSLGNVDDPWTICNTGFEKNNIVTSVRELYRSLVAWRVPGGAEDPLLARNARNKQATAHDDRR</sequence>
<keyword evidence="2" id="KW-1185">Reference proteome</keyword>
<name>A0AAD6FXM1_9EURO</name>